<keyword evidence="1" id="KW-0472">Membrane</keyword>
<keyword evidence="3" id="KW-1185">Reference proteome</keyword>
<keyword evidence="1" id="KW-0812">Transmembrane</keyword>
<organism evidence="2 3">
    <name type="scientific">Argiope bruennichi</name>
    <name type="common">Wasp spider</name>
    <name type="synonym">Aranea bruennichi</name>
    <dbReference type="NCBI Taxonomy" id="94029"/>
    <lineage>
        <taxon>Eukaryota</taxon>
        <taxon>Metazoa</taxon>
        <taxon>Ecdysozoa</taxon>
        <taxon>Arthropoda</taxon>
        <taxon>Chelicerata</taxon>
        <taxon>Arachnida</taxon>
        <taxon>Araneae</taxon>
        <taxon>Araneomorphae</taxon>
        <taxon>Entelegynae</taxon>
        <taxon>Araneoidea</taxon>
        <taxon>Araneidae</taxon>
        <taxon>Argiope</taxon>
    </lineage>
</organism>
<gene>
    <name evidence="2" type="ORF">HNY73_014763</name>
</gene>
<proteinExistence type="predicted"/>
<reference evidence="2" key="2">
    <citation type="submission" date="2020-06" db="EMBL/GenBank/DDBJ databases">
        <authorList>
            <person name="Sheffer M."/>
        </authorList>
    </citation>
    <scope>NUCLEOTIDE SEQUENCE</scope>
</reference>
<evidence type="ECO:0000313" key="3">
    <source>
        <dbReference type="Proteomes" id="UP000807504"/>
    </source>
</evidence>
<keyword evidence="1" id="KW-1133">Transmembrane helix</keyword>
<dbReference type="AlphaFoldDB" id="A0A8T0EUD3"/>
<protein>
    <submittedName>
        <fullName evidence="2">Uncharacterized protein</fullName>
    </submittedName>
</protein>
<name>A0A8T0EUD3_ARGBR</name>
<dbReference type="EMBL" id="JABXBU010002072">
    <property type="protein sequence ID" value="KAF8777986.1"/>
    <property type="molecule type" value="Genomic_DNA"/>
</dbReference>
<evidence type="ECO:0000313" key="2">
    <source>
        <dbReference type="EMBL" id="KAF8777986.1"/>
    </source>
</evidence>
<accession>A0A8T0EUD3</accession>
<evidence type="ECO:0000256" key="1">
    <source>
        <dbReference type="SAM" id="Phobius"/>
    </source>
</evidence>
<feature type="transmembrane region" description="Helical" evidence="1">
    <location>
        <begin position="55"/>
        <end position="74"/>
    </location>
</feature>
<comment type="caution">
    <text evidence="2">The sequence shown here is derived from an EMBL/GenBank/DDBJ whole genome shotgun (WGS) entry which is preliminary data.</text>
</comment>
<sequence length="112" mass="12706">MISATSLNEDSRNFLTAARRLNASIQQSPLQRFTIISGKDICLTVWKIVPFRRSFPFGTIGIILAYVGLYYSLVTKEQAAHVLYQASIITPNESNTFPYHTGMNNNYESTYF</sequence>
<reference evidence="2" key="1">
    <citation type="journal article" date="2020" name="bioRxiv">
        <title>Chromosome-level reference genome of the European wasp spider Argiope bruennichi: a resource for studies on range expansion and evolutionary adaptation.</title>
        <authorList>
            <person name="Sheffer M.M."/>
            <person name="Hoppe A."/>
            <person name="Krehenwinkel H."/>
            <person name="Uhl G."/>
            <person name="Kuss A.W."/>
            <person name="Jensen L."/>
            <person name="Jensen C."/>
            <person name="Gillespie R.G."/>
            <person name="Hoff K.J."/>
            <person name="Prost S."/>
        </authorList>
    </citation>
    <scope>NUCLEOTIDE SEQUENCE</scope>
</reference>
<dbReference type="Proteomes" id="UP000807504">
    <property type="component" value="Unassembled WGS sequence"/>
</dbReference>